<reference evidence="1" key="1">
    <citation type="submission" date="2024-06" db="EMBL/GenBank/DDBJ databases">
        <title>Methylostella associata gen. nov., sp. nov., a novel Ancalomicrobiaceae-affiliated facultatively methylotrophic bacteria that feed on methanotrophs of the genus Methylococcus.</title>
        <authorList>
            <person name="Saltykova V."/>
            <person name="Danilova O.V."/>
            <person name="Oshkin I.Y."/>
            <person name="Belova S.E."/>
            <person name="Pimenov N.V."/>
            <person name="Dedysh S.N."/>
        </authorList>
    </citation>
    <scope>NUCLEOTIDE SEQUENCE</scope>
    <source>
        <strain evidence="1">S20</strain>
    </source>
</reference>
<evidence type="ECO:0000313" key="1">
    <source>
        <dbReference type="EMBL" id="XBY44030.1"/>
    </source>
</evidence>
<dbReference type="RefSeq" id="WP_407049126.1">
    <property type="nucleotide sequence ID" value="NZ_CP158568.1"/>
</dbReference>
<dbReference type="AlphaFoldDB" id="A0AAU7X893"/>
<proteinExistence type="predicted"/>
<accession>A0AAU7X893</accession>
<sequence length="150" mass="15680">MTVISTAARSGAASVGLLLLLTLRIGSEAVEAAERRPLSYASEVQTVGAGQTTPLNPVFMSFDTKCRSKPRPMVTLVDGPHLGAALPRAGLGAASFGPGPWAKCDGKIGKAAVLFYQAGRTPGVDRFSVRVLHADGSVVYVPFTIVVEKR</sequence>
<gene>
    <name evidence="1" type="ORF">ABS361_18545</name>
</gene>
<protein>
    <submittedName>
        <fullName evidence="1">Uncharacterized protein</fullName>
    </submittedName>
</protein>
<name>A0AAU7X893_9HYPH</name>
<dbReference type="KEGG" id="mflg:ABS361_18545"/>
<dbReference type="EMBL" id="CP158568">
    <property type="protein sequence ID" value="XBY44030.1"/>
    <property type="molecule type" value="Genomic_DNA"/>
</dbReference>
<organism evidence="1">
    <name type="scientific">Methyloraptor flagellatus</name>
    <dbReference type="NCBI Taxonomy" id="3162530"/>
    <lineage>
        <taxon>Bacteria</taxon>
        <taxon>Pseudomonadati</taxon>
        <taxon>Pseudomonadota</taxon>
        <taxon>Alphaproteobacteria</taxon>
        <taxon>Hyphomicrobiales</taxon>
        <taxon>Ancalomicrobiaceae</taxon>
        <taxon>Methyloraptor</taxon>
    </lineage>
</organism>